<evidence type="ECO:0000313" key="3">
    <source>
        <dbReference type="Proteomes" id="UP000181997"/>
    </source>
</evidence>
<feature type="compositionally biased region" description="Gly residues" evidence="1">
    <location>
        <begin position="289"/>
        <end position="298"/>
    </location>
</feature>
<dbReference type="AlphaFoldDB" id="A0A0V8HD10"/>
<evidence type="ECO:0000256" key="1">
    <source>
        <dbReference type="SAM" id="MobiDB-lite"/>
    </source>
</evidence>
<accession>A0A0V8HD10</accession>
<keyword evidence="3" id="KW-1185">Reference proteome</keyword>
<dbReference type="OrthoDB" id="2186822at2"/>
<gene>
    <name evidence="2" type="ORF">GA0061094_3339</name>
</gene>
<sequence length="298" mass="32114">MVLFRRLGNMANTVVGGTAKGGVKLISKAVSMKNEKAGSYIDELGTSVIDASKAAVDSVGQFADGAVRTGYGAWKKNEDMKKQGWDDIKDSSCRTIRGVGNSVKYTFHNGKTVVTGIRTKDREQLVNGLKNLGKVAAVTTFAVGVIDIVDGADLAGAEGIETRNDHLMGMEHAETRVPFEAKAIDLPTGEVVEGTFPVFESDFSVVLTEDVYLNSDSFHFSVANETLYESIQQNPGLAVELGLTPEEIEGLSHNITPEGYVWHHSEEPGVLQLVDEETHHNTGHTGGRELWGGGAEHR</sequence>
<dbReference type="Proteomes" id="UP000181997">
    <property type="component" value="Unassembled WGS sequence"/>
</dbReference>
<proteinExistence type="predicted"/>
<dbReference type="RefSeq" id="WP_058299322.1">
    <property type="nucleotide sequence ID" value="NZ_FMAU01000004.1"/>
</dbReference>
<reference evidence="3" key="1">
    <citation type="submission" date="2016-08" db="EMBL/GenBank/DDBJ databases">
        <authorList>
            <person name="Varghese N."/>
            <person name="Submissions Spin"/>
        </authorList>
    </citation>
    <scope>NUCLEOTIDE SEQUENCE [LARGE SCALE GENOMIC DNA]</scope>
    <source>
        <strain evidence="3">SGD-1123</strain>
    </source>
</reference>
<feature type="region of interest" description="Disordered" evidence="1">
    <location>
        <begin position="279"/>
        <end position="298"/>
    </location>
</feature>
<organism evidence="2 3">
    <name type="scientific">[Bacillus] enclensis</name>
    <dbReference type="NCBI Taxonomy" id="1402860"/>
    <lineage>
        <taxon>Bacteria</taxon>
        <taxon>Bacillati</taxon>
        <taxon>Bacillota</taxon>
        <taxon>Bacilli</taxon>
        <taxon>Bacillales</taxon>
        <taxon>Bacillaceae</taxon>
        <taxon>Rossellomorea</taxon>
    </lineage>
</organism>
<dbReference type="Pfam" id="PF12639">
    <property type="entry name" value="Colicin-DNase"/>
    <property type="match status" value="1"/>
</dbReference>
<evidence type="ECO:0000313" key="2">
    <source>
        <dbReference type="EMBL" id="SCC23768.1"/>
    </source>
</evidence>
<protein>
    <submittedName>
        <fullName evidence="2">DNase/tRNase domain of colicin-like bacteriocin</fullName>
    </submittedName>
</protein>
<dbReference type="EMBL" id="FMAU01000004">
    <property type="protein sequence ID" value="SCC23768.1"/>
    <property type="molecule type" value="Genomic_DNA"/>
</dbReference>
<name>A0A0V8HD10_9BACI</name>